<keyword evidence="2" id="KW-1185">Reference proteome</keyword>
<accession>A0A811K3Q4</accession>
<dbReference type="EMBL" id="CAJFCW020000002">
    <property type="protein sequence ID" value="CAG9091108.1"/>
    <property type="molecule type" value="Genomic_DNA"/>
</dbReference>
<name>A0A811K3Q4_9BILA</name>
<sequence>MGAGEDGPLKPVYNQMRPPWIGHWTGRDYKGRLDWWNELGFQVDAEMSRKFVPAHYPIKERNQAWYDPKVPDGQSNVNVTGQDSFYHGNRTKKGDEAMNQFEYQDYLMKNSVQYKNIASKYNLSKEHPGIDVSPDLNSLSYTPKEYLGFEGAITWPSAKMTWGPRFHDKPMNEGCFEKGGALAKYAAMGTFIYSSMLWRKTEDKRWNRIRFGEVFKVYAKSLPLPLTLSFGYGVAICTAATLRNKDDVWNPFYASLFTGITLATIKGNMFTSAMFTGSIMLIGQIWHYQRVTQYGISTPVENQKLGGFWGTGPRMYETRHFGNIKIGDECY</sequence>
<reference evidence="1" key="1">
    <citation type="submission" date="2020-09" db="EMBL/GenBank/DDBJ databases">
        <authorList>
            <person name="Kikuchi T."/>
        </authorList>
    </citation>
    <scope>NUCLEOTIDE SEQUENCE</scope>
    <source>
        <strain evidence="1">SH1</strain>
    </source>
</reference>
<evidence type="ECO:0000313" key="2">
    <source>
        <dbReference type="Proteomes" id="UP000614601"/>
    </source>
</evidence>
<dbReference type="EMBL" id="CAJFDH010000002">
    <property type="protein sequence ID" value="CAD5210323.1"/>
    <property type="molecule type" value="Genomic_DNA"/>
</dbReference>
<dbReference type="Proteomes" id="UP000783686">
    <property type="component" value="Unassembled WGS sequence"/>
</dbReference>
<gene>
    <name evidence="1" type="ORF">BOKJ2_LOCUS3130</name>
</gene>
<evidence type="ECO:0000313" key="1">
    <source>
        <dbReference type="EMBL" id="CAD5210323.1"/>
    </source>
</evidence>
<dbReference type="AlphaFoldDB" id="A0A811K3Q4"/>
<proteinExistence type="predicted"/>
<comment type="caution">
    <text evidence="1">The sequence shown here is derived from an EMBL/GenBank/DDBJ whole genome shotgun (WGS) entry which is preliminary data.</text>
</comment>
<dbReference type="Proteomes" id="UP000614601">
    <property type="component" value="Unassembled WGS sequence"/>
</dbReference>
<protein>
    <submittedName>
        <fullName evidence="1">Uncharacterized protein</fullName>
    </submittedName>
</protein>
<organism evidence="1 2">
    <name type="scientific">Bursaphelenchus okinawaensis</name>
    <dbReference type="NCBI Taxonomy" id="465554"/>
    <lineage>
        <taxon>Eukaryota</taxon>
        <taxon>Metazoa</taxon>
        <taxon>Ecdysozoa</taxon>
        <taxon>Nematoda</taxon>
        <taxon>Chromadorea</taxon>
        <taxon>Rhabditida</taxon>
        <taxon>Tylenchina</taxon>
        <taxon>Tylenchomorpha</taxon>
        <taxon>Aphelenchoidea</taxon>
        <taxon>Aphelenchoididae</taxon>
        <taxon>Bursaphelenchus</taxon>
    </lineage>
</organism>
<dbReference type="OrthoDB" id="5911915at2759"/>